<dbReference type="SUPFAM" id="SSF53474">
    <property type="entry name" value="alpha/beta-Hydrolases"/>
    <property type="match status" value="1"/>
</dbReference>
<dbReference type="InterPro" id="IPR029058">
    <property type="entry name" value="AB_hydrolase_fold"/>
</dbReference>
<evidence type="ECO:0000259" key="4">
    <source>
        <dbReference type="Pfam" id="PF00135"/>
    </source>
</evidence>
<dbReference type="GO" id="GO:0016787">
    <property type="term" value="F:hydrolase activity"/>
    <property type="evidence" value="ECO:0007669"/>
    <property type="project" value="UniProtKB-KW"/>
</dbReference>
<dbReference type="AlphaFoldDB" id="A0AAD7GSR8"/>
<dbReference type="Proteomes" id="UP001221757">
    <property type="component" value="Unassembled WGS sequence"/>
</dbReference>
<keyword evidence="3" id="KW-0732">Signal</keyword>
<feature type="domain" description="Carboxylesterase type B" evidence="4">
    <location>
        <begin position="47"/>
        <end position="499"/>
    </location>
</feature>
<evidence type="ECO:0000256" key="3">
    <source>
        <dbReference type="RuleBase" id="RU361235"/>
    </source>
</evidence>
<dbReference type="InterPro" id="IPR019826">
    <property type="entry name" value="Carboxylesterase_B_AS"/>
</dbReference>
<dbReference type="PROSITE" id="PS00941">
    <property type="entry name" value="CARBOXYLESTERASE_B_2"/>
    <property type="match status" value="1"/>
</dbReference>
<reference evidence="5" key="1">
    <citation type="submission" date="2023-03" db="EMBL/GenBank/DDBJ databases">
        <title>Massive genome expansion in bonnet fungi (Mycena s.s.) driven by repeated elements and novel gene families across ecological guilds.</title>
        <authorList>
            <consortium name="Lawrence Berkeley National Laboratory"/>
            <person name="Harder C.B."/>
            <person name="Miyauchi S."/>
            <person name="Viragh M."/>
            <person name="Kuo A."/>
            <person name="Thoen E."/>
            <person name="Andreopoulos B."/>
            <person name="Lu D."/>
            <person name="Skrede I."/>
            <person name="Drula E."/>
            <person name="Henrissat B."/>
            <person name="Morin E."/>
            <person name="Kohler A."/>
            <person name="Barry K."/>
            <person name="LaButti K."/>
            <person name="Morin E."/>
            <person name="Salamov A."/>
            <person name="Lipzen A."/>
            <person name="Mereny Z."/>
            <person name="Hegedus B."/>
            <person name="Baldrian P."/>
            <person name="Stursova M."/>
            <person name="Weitz H."/>
            <person name="Taylor A."/>
            <person name="Grigoriev I.V."/>
            <person name="Nagy L.G."/>
            <person name="Martin F."/>
            <person name="Kauserud H."/>
        </authorList>
    </citation>
    <scope>NUCLEOTIDE SEQUENCE</scope>
    <source>
        <strain evidence="5">CBHHK067</strain>
    </source>
</reference>
<protein>
    <recommendedName>
        <fullName evidence="3">Carboxylic ester hydrolase</fullName>
        <ecNumber evidence="3">3.1.1.-</ecNumber>
    </recommendedName>
</protein>
<evidence type="ECO:0000256" key="1">
    <source>
        <dbReference type="ARBA" id="ARBA00005964"/>
    </source>
</evidence>
<dbReference type="Pfam" id="PF00135">
    <property type="entry name" value="COesterase"/>
    <property type="match status" value="1"/>
</dbReference>
<comment type="caution">
    <text evidence="5">The sequence shown here is derived from an EMBL/GenBank/DDBJ whole genome shotgun (WGS) entry which is preliminary data.</text>
</comment>
<dbReference type="EMBL" id="JARKIE010000010">
    <property type="protein sequence ID" value="KAJ7704490.1"/>
    <property type="molecule type" value="Genomic_DNA"/>
</dbReference>
<dbReference type="Gene3D" id="3.40.50.1820">
    <property type="entry name" value="alpha/beta hydrolase"/>
    <property type="match status" value="1"/>
</dbReference>
<keyword evidence="2 3" id="KW-0378">Hydrolase</keyword>
<keyword evidence="6" id="KW-1185">Reference proteome</keyword>
<accession>A0AAD7GSR8</accession>
<evidence type="ECO:0000313" key="5">
    <source>
        <dbReference type="EMBL" id="KAJ7704490.1"/>
    </source>
</evidence>
<dbReference type="PANTHER" id="PTHR11559">
    <property type="entry name" value="CARBOXYLESTERASE"/>
    <property type="match status" value="1"/>
</dbReference>
<dbReference type="InterPro" id="IPR002018">
    <property type="entry name" value="CarbesteraseB"/>
</dbReference>
<evidence type="ECO:0000256" key="2">
    <source>
        <dbReference type="ARBA" id="ARBA00022801"/>
    </source>
</evidence>
<dbReference type="PROSITE" id="PS00122">
    <property type="entry name" value="CARBOXYLESTERASE_B_1"/>
    <property type="match status" value="1"/>
</dbReference>
<organism evidence="5 6">
    <name type="scientific">Mycena rosella</name>
    <name type="common">Pink bonnet</name>
    <name type="synonym">Agaricus rosellus</name>
    <dbReference type="NCBI Taxonomy" id="1033263"/>
    <lineage>
        <taxon>Eukaryota</taxon>
        <taxon>Fungi</taxon>
        <taxon>Dikarya</taxon>
        <taxon>Basidiomycota</taxon>
        <taxon>Agaricomycotina</taxon>
        <taxon>Agaricomycetes</taxon>
        <taxon>Agaricomycetidae</taxon>
        <taxon>Agaricales</taxon>
        <taxon>Marasmiineae</taxon>
        <taxon>Mycenaceae</taxon>
        <taxon>Mycena</taxon>
    </lineage>
</organism>
<gene>
    <name evidence="5" type="ORF">B0H17DRAFT_1193713</name>
</gene>
<evidence type="ECO:0000313" key="6">
    <source>
        <dbReference type="Proteomes" id="UP001221757"/>
    </source>
</evidence>
<dbReference type="InterPro" id="IPR019819">
    <property type="entry name" value="Carboxylesterase_B_CS"/>
</dbReference>
<sequence length="530" mass="57463">MALASLKILHASLFVLLSLRTVHSAHTIPIVDLGYAKYQGALDVALNITSFLGIRYAAAPTGNLRWRAPSLPSAVSGVQLVDTSPPPCYQDTLGAAPTNRDDSQSEDCLFLSVYSPAINSTKLLPTIVWIHGGGYVLGSAGDYNGAELVQESNNEVVVVVIQYRLGLFGFLAGEQVQDGGVLNAGLLDQDFALRWVNKNIRKFGGDPEKVTIWGESAGAGSVIQHVVAHGGKTEPQLFRAAITSSTFLPSQYVYNDRIPQTQFNDVAAEAGCIPAEPDALECLRGIDVAALQEINLNVINFVPVIDKSFITQSPTELLAQGSVNGDILLSMTNTNEGVIFVNQSVEYDVAQYVGQLFPLFGAQESAAVASIYESLGSPLDQVNAIILRYNMQPANWTAAIFVCPTYRLLDAFPNASYKGEYAVPPALHGDDVFYYFPSFVLSGSMLQFNNTIFRTAFDQGFLSFAAHLDPNAKLLPTITPAWPKWSESAPQEMVFNRTEGGAPWISTAPTSEAFLERCEFWKSVRSLTAQ</sequence>
<dbReference type="InterPro" id="IPR050309">
    <property type="entry name" value="Type-B_Carboxylest/Lipase"/>
</dbReference>
<proteinExistence type="inferred from homology"/>
<comment type="similarity">
    <text evidence="1 3">Belongs to the type-B carboxylesterase/lipase family.</text>
</comment>
<name>A0AAD7GSR8_MYCRO</name>
<feature type="signal peptide" evidence="3">
    <location>
        <begin position="1"/>
        <end position="24"/>
    </location>
</feature>
<dbReference type="EC" id="3.1.1.-" evidence="3"/>
<feature type="chain" id="PRO_5041784435" description="Carboxylic ester hydrolase" evidence="3">
    <location>
        <begin position="25"/>
        <end position="530"/>
    </location>
</feature>